<dbReference type="Gene3D" id="1.20.140.150">
    <property type="match status" value="1"/>
</dbReference>
<evidence type="ECO:0000313" key="2">
    <source>
        <dbReference type="EMBL" id="CAI3943215.1"/>
    </source>
</evidence>
<evidence type="ECO:0000256" key="1">
    <source>
        <dbReference type="SAM" id="Phobius"/>
    </source>
</evidence>
<dbReference type="Proteomes" id="UP001154272">
    <property type="component" value="Unassembled WGS sequence"/>
</dbReference>
<accession>A0ABM9HPU4</accession>
<keyword evidence="1" id="KW-1133">Transmembrane helix</keyword>
<proteinExistence type="predicted"/>
<keyword evidence="1" id="KW-0472">Membrane</keyword>
<sequence length="113" mass="13126">MFFVLLFLIFTFILLLLSQYGRSRHKKLITITIIMMMAGIICWGYHEIYFAADYPTNMNKGVFNALVNKDYAFSIGMILLALSIPCMLFCLLSRPKEIREIDKPLEENDDLYG</sequence>
<feature type="transmembrane region" description="Helical" evidence="1">
    <location>
        <begin position="28"/>
        <end position="51"/>
    </location>
</feature>
<feature type="transmembrane region" description="Helical" evidence="1">
    <location>
        <begin position="6"/>
        <end position="21"/>
    </location>
</feature>
<keyword evidence="1" id="KW-0812">Transmembrane</keyword>
<protein>
    <submittedName>
        <fullName evidence="2">Uncharacterized protein</fullName>
    </submittedName>
</protein>
<name>A0ABM9HPU4_9PROT</name>
<reference evidence="2" key="1">
    <citation type="submission" date="2022-10" db="EMBL/GenBank/DDBJ databases">
        <authorList>
            <person name="Botero Cardona J."/>
        </authorList>
    </citation>
    <scope>NUCLEOTIDE SEQUENCE</scope>
    <source>
        <strain evidence="2">R-83534</strain>
    </source>
</reference>
<gene>
    <name evidence="2" type="ORF">R83534S58_LOCUS1259</name>
</gene>
<organism evidence="2 3">
    <name type="scientific">Commensalibacter papalotli</name>
    <name type="common">ex Botero et al. 2024</name>
    <dbReference type="NCBI Taxonomy" id="2972766"/>
    <lineage>
        <taxon>Bacteria</taxon>
        <taxon>Pseudomonadati</taxon>
        <taxon>Pseudomonadota</taxon>
        <taxon>Alphaproteobacteria</taxon>
        <taxon>Acetobacterales</taxon>
        <taxon>Acetobacteraceae</taxon>
    </lineage>
</organism>
<dbReference type="RefSeq" id="WP_034336502.1">
    <property type="nucleotide sequence ID" value="NZ_CAMXCH010000002.1"/>
</dbReference>
<evidence type="ECO:0000313" key="3">
    <source>
        <dbReference type="Proteomes" id="UP001154272"/>
    </source>
</evidence>
<keyword evidence="3" id="KW-1185">Reference proteome</keyword>
<comment type="caution">
    <text evidence="2">The sequence shown here is derived from an EMBL/GenBank/DDBJ whole genome shotgun (WGS) entry which is preliminary data.</text>
</comment>
<dbReference type="EMBL" id="CAMXCH010000002">
    <property type="protein sequence ID" value="CAI3943215.1"/>
    <property type="molecule type" value="Genomic_DNA"/>
</dbReference>
<feature type="transmembrane region" description="Helical" evidence="1">
    <location>
        <begin position="71"/>
        <end position="92"/>
    </location>
</feature>